<reference evidence="2" key="1">
    <citation type="submission" date="2013-05" db="EMBL/GenBank/DDBJ databases">
        <authorList>
            <person name="Harkins D.M."/>
            <person name="Durkin A.S."/>
            <person name="Brinkac L.M."/>
            <person name="Haft D.H."/>
            <person name="Selengut J.D."/>
            <person name="Sanka R."/>
            <person name="DePew J."/>
            <person name="Purushe J."/>
            <person name="Hartskeerl R.A."/>
            <person name="Ahmed A."/>
            <person name="van der Linden H."/>
            <person name="Goris M.G.A."/>
            <person name="Vinetz J.M."/>
            <person name="Sutton G.G."/>
            <person name="Nierman W.C."/>
            <person name="Fouts D.E."/>
        </authorList>
    </citation>
    <scope>NUCLEOTIDE SEQUENCE [LARGE SCALE GENOMIC DNA]</scope>
    <source>
        <strain evidence="2">L 60</strain>
    </source>
</reference>
<evidence type="ECO:0000313" key="3">
    <source>
        <dbReference type="Proteomes" id="UP000018747"/>
    </source>
</evidence>
<dbReference type="NCBIfam" id="NF033545">
    <property type="entry name" value="transpos_IS630"/>
    <property type="match status" value="1"/>
</dbReference>
<sequence length="152" mass="18018">MRNDKNQKRLKDLEKRRQKGIALLKKGYTCYGVAKELGVSKQSVMRWRERYEKEGIEGVKWNGRRGRPTKLTISEKKELKRIILKGPISNGYPNELWSTYRVSEIIRKEFGVTYHQDYVGILLHQLGFSYQKPKRRGLERNESSIKTWKTET</sequence>
<name>V6HUJ4_9LEPT</name>
<feature type="domain" description="Winged helix-turn helix" evidence="1">
    <location>
        <begin position="94"/>
        <end position="152"/>
    </location>
</feature>
<dbReference type="AlphaFoldDB" id="V6HUJ4"/>
<evidence type="ECO:0000313" key="2">
    <source>
        <dbReference type="EMBL" id="EQA61395.1"/>
    </source>
</evidence>
<comment type="caution">
    <text evidence="2">The sequence shown here is derived from an EMBL/GenBank/DDBJ whole genome shotgun (WGS) entry which is preliminary data.</text>
</comment>
<dbReference type="Pfam" id="PF13384">
    <property type="entry name" value="HTH_23"/>
    <property type="match status" value="1"/>
</dbReference>
<dbReference type="InterPro" id="IPR047655">
    <property type="entry name" value="Transpos_IS630-like"/>
</dbReference>
<proteinExistence type="predicted"/>
<dbReference type="Pfam" id="PF13592">
    <property type="entry name" value="HTH_33"/>
    <property type="match status" value="1"/>
</dbReference>
<keyword evidence="3" id="KW-1185">Reference proteome</keyword>
<dbReference type="InterPro" id="IPR025959">
    <property type="entry name" value="Winged_HTH_dom"/>
</dbReference>
<dbReference type="Proteomes" id="UP000018747">
    <property type="component" value="Unassembled WGS sequence"/>
</dbReference>
<dbReference type="InterPro" id="IPR009057">
    <property type="entry name" value="Homeodomain-like_sf"/>
</dbReference>
<dbReference type="SUPFAM" id="SSF46689">
    <property type="entry name" value="Homeodomain-like"/>
    <property type="match status" value="1"/>
</dbReference>
<gene>
    <name evidence="2" type="ORF">LEP1GSC062_1941</name>
</gene>
<organism evidence="2 3">
    <name type="scientific">Leptospira alexanderi serovar Manhao 3 str. L 60</name>
    <dbReference type="NCBI Taxonomy" id="1049759"/>
    <lineage>
        <taxon>Bacteria</taxon>
        <taxon>Pseudomonadati</taxon>
        <taxon>Spirochaetota</taxon>
        <taxon>Spirochaetia</taxon>
        <taxon>Leptospirales</taxon>
        <taxon>Leptospiraceae</taxon>
        <taxon>Leptospira</taxon>
    </lineage>
</organism>
<accession>V6HUJ4</accession>
<dbReference type="EMBL" id="AHMT02000051">
    <property type="protein sequence ID" value="EQA61395.1"/>
    <property type="molecule type" value="Genomic_DNA"/>
</dbReference>
<evidence type="ECO:0000259" key="1">
    <source>
        <dbReference type="Pfam" id="PF13592"/>
    </source>
</evidence>
<protein>
    <submittedName>
        <fullName evidence="2">Terminase, ATPase subunit, gpP-like protein</fullName>
    </submittedName>
</protein>